<evidence type="ECO:0000259" key="2">
    <source>
        <dbReference type="Pfam" id="PF07679"/>
    </source>
</evidence>
<sequence length="136" mass="15155">MFHLCMFEYVDIRHKRALVSEGVLNIVACKDGRQLLTISKVSKKDAGLYECNATNALGTATSSCTIAVARLPGRPGTPEIPQKYRNTVLVLWRPADTQAPCTYTLERKIDGMRLLDVAECIHCRHSREQLFSSTAT</sequence>
<dbReference type="InterPro" id="IPR036179">
    <property type="entry name" value="Ig-like_dom_sf"/>
</dbReference>
<organism evidence="3 4">
    <name type="scientific">Ophiophagus hannah</name>
    <name type="common">King cobra</name>
    <name type="synonym">Naja hannah</name>
    <dbReference type="NCBI Taxonomy" id="8665"/>
    <lineage>
        <taxon>Eukaryota</taxon>
        <taxon>Metazoa</taxon>
        <taxon>Chordata</taxon>
        <taxon>Craniata</taxon>
        <taxon>Vertebrata</taxon>
        <taxon>Euteleostomi</taxon>
        <taxon>Lepidosauria</taxon>
        <taxon>Squamata</taxon>
        <taxon>Bifurcata</taxon>
        <taxon>Unidentata</taxon>
        <taxon>Episquamata</taxon>
        <taxon>Toxicofera</taxon>
        <taxon>Serpentes</taxon>
        <taxon>Colubroidea</taxon>
        <taxon>Elapidae</taxon>
        <taxon>Elapinae</taxon>
        <taxon>Ophiophagus</taxon>
    </lineage>
</organism>
<dbReference type="SUPFAM" id="SSF48726">
    <property type="entry name" value="Immunoglobulin"/>
    <property type="match status" value="1"/>
</dbReference>
<evidence type="ECO:0000256" key="1">
    <source>
        <dbReference type="ARBA" id="ARBA00023157"/>
    </source>
</evidence>
<evidence type="ECO:0000313" key="3">
    <source>
        <dbReference type="EMBL" id="ETE72030.1"/>
    </source>
</evidence>
<keyword evidence="3" id="KW-0808">Transferase</keyword>
<reference evidence="3 4" key="1">
    <citation type="journal article" date="2013" name="Proc. Natl. Acad. Sci. U.S.A.">
        <title>The king cobra genome reveals dynamic gene evolution and adaptation in the snake venom system.</title>
        <authorList>
            <person name="Vonk F.J."/>
            <person name="Casewell N.R."/>
            <person name="Henkel C.V."/>
            <person name="Heimberg A.M."/>
            <person name="Jansen H.J."/>
            <person name="McCleary R.J."/>
            <person name="Kerkkamp H.M."/>
            <person name="Vos R.A."/>
            <person name="Guerreiro I."/>
            <person name="Calvete J.J."/>
            <person name="Wuster W."/>
            <person name="Woods A.E."/>
            <person name="Logan J.M."/>
            <person name="Harrison R.A."/>
            <person name="Castoe T.A."/>
            <person name="de Koning A.P."/>
            <person name="Pollock D.D."/>
            <person name="Yandell M."/>
            <person name="Calderon D."/>
            <person name="Renjifo C."/>
            <person name="Currier R.B."/>
            <person name="Salgado D."/>
            <person name="Pla D."/>
            <person name="Sanz L."/>
            <person name="Hyder A.S."/>
            <person name="Ribeiro J.M."/>
            <person name="Arntzen J.W."/>
            <person name="van den Thillart G.E."/>
            <person name="Boetzer M."/>
            <person name="Pirovano W."/>
            <person name="Dirks R.P."/>
            <person name="Spaink H.P."/>
            <person name="Duboule D."/>
            <person name="McGlinn E."/>
            <person name="Kini R.M."/>
            <person name="Richardson M.K."/>
        </authorList>
    </citation>
    <scope>NUCLEOTIDE SEQUENCE</scope>
    <source>
        <tissue evidence="3">Blood</tissue>
    </source>
</reference>
<accession>V8PCH7</accession>
<evidence type="ECO:0000313" key="4">
    <source>
        <dbReference type="Proteomes" id="UP000018936"/>
    </source>
</evidence>
<dbReference type="InterPro" id="IPR013098">
    <property type="entry name" value="Ig_I-set"/>
</dbReference>
<dbReference type="EMBL" id="AZIM01000278">
    <property type="protein sequence ID" value="ETE72030.1"/>
    <property type="molecule type" value="Genomic_DNA"/>
</dbReference>
<proteinExistence type="predicted"/>
<keyword evidence="4" id="KW-1185">Reference proteome</keyword>
<keyword evidence="1" id="KW-1015">Disulfide bond</keyword>
<dbReference type="Proteomes" id="UP000018936">
    <property type="component" value="Unassembled WGS sequence"/>
</dbReference>
<dbReference type="AlphaFoldDB" id="V8PCH7"/>
<dbReference type="InterPro" id="IPR013783">
    <property type="entry name" value="Ig-like_fold"/>
</dbReference>
<dbReference type="Gene3D" id="2.60.40.10">
    <property type="entry name" value="Immunoglobulins"/>
    <property type="match status" value="1"/>
</dbReference>
<gene>
    <name evidence="3" type="primary">SPEG</name>
    <name evidence="3" type="ORF">L345_02145</name>
</gene>
<feature type="non-terminal residue" evidence="3">
    <location>
        <position position="1"/>
    </location>
</feature>
<name>V8PCH7_OPHHA</name>
<dbReference type="GO" id="GO:0042692">
    <property type="term" value="P:muscle cell differentiation"/>
    <property type="evidence" value="ECO:0007669"/>
    <property type="project" value="TreeGrafter"/>
</dbReference>
<comment type="caution">
    <text evidence="3">The sequence shown here is derived from an EMBL/GenBank/DDBJ whole genome shotgun (WGS) entry which is preliminary data.</text>
</comment>
<dbReference type="PANTHER" id="PTHR47633">
    <property type="entry name" value="IMMUNOGLOBULIN"/>
    <property type="match status" value="1"/>
</dbReference>
<dbReference type="OrthoDB" id="2570713at2759"/>
<protein>
    <submittedName>
        <fullName evidence="3">Striated muscle preferentially expressed protein kinase</fullName>
    </submittedName>
</protein>
<dbReference type="GO" id="GO:0004674">
    <property type="term" value="F:protein serine/threonine kinase activity"/>
    <property type="evidence" value="ECO:0007669"/>
    <property type="project" value="UniProtKB-KW"/>
</dbReference>
<keyword evidence="3" id="KW-0418">Kinase</keyword>
<dbReference type="PANTHER" id="PTHR47633:SF3">
    <property type="entry name" value="STRIATED MUSCLE PREFERENTIALLY EXPRESSED PROTEIN KINASE"/>
    <property type="match status" value="1"/>
</dbReference>
<dbReference type="Pfam" id="PF07679">
    <property type="entry name" value="I-set"/>
    <property type="match status" value="1"/>
</dbReference>
<feature type="domain" description="Immunoglobulin I-set" evidence="2">
    <location>
        <begin position="27"/>
        <end position="68"/>
    </location>
</feature>